<dbReference type="EMBL" id="JAAAJB010000258">
    <property type="protein sequence ID" value="KAG0260159.1"/>
    <property type="molecule type" value="Genomic_DNA"/>
</dbReference>
<dbReference type="PANTHER" id="PTHR47447">
    <property type="entry name" value="OS03G0856100 PROTEIN"/>
    <property type="match status" value="1"/>
</dbReference>
<comment type="subunit">
    <text evidence="4">Binds to mitochondrial small subunit 15S rRNA.</text>
</comment>
<dbReference type="Pfam" id="PF13812">
    <property type="entry name" value="PPR_3"/>
    <property type="match status" value="2"/>
</dbReference>
<feature type="domain" description="Pentatricopeptide repeat-containing protein-mitochondrial" evidence="6">
    <location>
        <begin position="222"/>
        <end position="352"/>
    </location>
</feature>
<dbReference type="InterPro" id="IPR011990">
    <property type="entry name" value="TPR-like_helical_dom_sf"/>
</dbReference>
<name>A0A9P6U5K9_9FUNG</name>
<evidence type="ECO:0000256" key="1">
    <source>
        <dbReference type="ARBA" id="ARBA00006192"/>
    </source>
</evidence>
<evidence type="ECO:0000256" key="5">
    <source>
        <dbReference type="PROSITE-ProRule" id="PRU00708"/>
    </source>
</evidence>
<feature type="repeat" description="PPR" evidence="5">
    <location>
        <begin position="361"/>
        <end position="395"/>
    </location>
</feature>
<comment type="caution">
    <text evidence="7">The sequence shown here is derived from an EMBL/GenBank/DDBJ whole genome shotgun (WGS) entry which is preliminary data.</text>
</comment>
<accession>A0A9P6U5K9</accession>
<reference evidence="7" key="1">
    <citation type="journal article" date="2020" name="Fungal Divers.">
        <title>Resolving the Mortierellaceae phylogeny through synthesis of multi-gene phylogenetics and phylogenomics.</title>
        <authorList>
            <person name="Vandepol N."/>
            <person name="Liber J."/>
            <person name="Desiro A."/>
            <person name="Na H."/>
            <person name="Kennedy M."/>
            <person name="Barry K."/>
            <person name="Grigoriev I.V."/>
            <person name="Miller A.N."/>
            <person name="O'Donnell K."/>
            <person name="Stajich J.E."/>
            <person name="Bonito G."/>
        </authorList>
    </citation>
    <scope>NUCLEOTIDE SEQUENCE</scope>
    <source>
        <strain evidence="7">BC1065</strain>
    </source>
</reference>
<evidence type="ECO:0000313" key="7">
    <source>
        <dbReference type="EMBL" id="KAG0260159.1"/>
    </source>
</evidence>
<dbReference type="OrthoDB" id="185373at2759"/>
<dbReference type="Proteomes" id="UP000807716">
    <property type="component" value="Unassembled WGS sequence"/>
</dbReference>
<organism evidence="7 8">
    <name type="scientific">Actinomortierella ambigua</name>
    <dbReference type="NCBI Taxonomy" id="1343610"/>
    <lineage>
        <taxon>Eukaryota</taxon>
        <taxon>Fungi</taxon>
        <taxon>Fungi incertae sedis</taxon>
        <taxon>Mucoromycota</taxon>
        <taxon>Mortierellomycotina</taxon>
        <taxon>Mortierellomycetes</taxon>
        <taxon>Mortierellales</taxon>
        <taxon>Mortierellaceae</taxon>
        <taxon>Actinomortierella</taxon>
    </lineage>
</organism>
<dbReference type="PANTHER" id="PTHR47447:SF17">
    <property type="entry name" value="OS12G0638900 PROTEIN"/>
    <property type="match status" value="1"/>
</dbReference>
<protein>
    <recommendedName>
        <fullName evidence="6">Pentatricopeptide repeat-containing protein-mitochondrial domain-containing protein</fullName>
    </recommendedName>
</protein>
<evidence type="ECO:0000256" key="2">
    <source>
        <dbReference type="ARBA" id="ARBA00022737"/>
    </source>
</evidence>
<sequence>MVGALKSGKSAVVFEQARLLKEQNIKPDINTYNAILEAHELNHDLKNIMLLLDEMVEVGIEPTMATYNIALRAAAMHGETVMLNQIKQRIQEAGLKMSELSYQYIIKGLCVNQELEHALDLLGEMTVRVNEQGLPDENGRPAIDIRPTLQSFMDVIKVALTLHESETAYLVLKMAELQAGLAQISATVYLDVLAKTAEDHAIEGATYCWAKAVKENKSTPDEGICMLVLNCAGREKAPRLAMDVIQYMGESGMKFQEYHFAPLLQSFALAEKYKSAFNVLNIMRSSGLQPTVLTASSILKALKTTEDIHDAMSSLHEMAREGKRIDVIGFNVMIEACSRVKDVTLAMQVFSKAEELGVVPDTDTFNALLSACISDKNLVQGKKVIGMMQSAGVDPSVDTYQSLIVLSLTQINYEDAFLYLEEMKSHDVIPSEAVYTHLVRKLARENDPRIKYAIEEMEGFGYVIGPNLQEYIDTGGLSNLEESVRRKQIRQRQRQRAAYHSGRQT</sequence>
<evidence type="ECO:0000313" key="8">
    <source>
        <dbReference type="Proteomes" id="UP000807716"/>
    </source>
</evidence>
<dbReference type="AlphaFoldDB" id="A0A9P6U5K9"/>
<dbReference type="InterPro" id="IPR057027">
    <property type="entry name" value="TPR_mt"/>
</dbReference>
<comment type="similarity">
    <text evidence="1">Belongs to the CCM1 family.</text>
</comment>
<dbReference type="InterPro" id="IPR002885">
    <property type="entry name" value="PPR_rpt"/>
</dbReference>
<dbReference type="NCBIfam" id="TIGR00756">
    <property type="entry name" value="PPR"/>
    <property type="match status" value="2"/>
</dbReference>
<gene>
    <name evidence="7" type="ORF">DFQ27_003681</name>
</gene>
<keyword evidence="8" id="KW-1185">Reference proteome</keyword>
<dbReference type="Pfam" id="PF23276">
    <property type="entry name" value="TPR_24"/>
    <property type="match status" value="1"/>
</dbReference>
<keyword evidence="2" id="KW-0677">Repeat</keyword>
<dbReference type="PROSITE" id="PS51375">
    <property type="entry name" value="PPR"/>
    <property type="match status" value="3"/>
</dbReference>
<dbReference type="Pfam" id="PF01535">
    <property type="entry name" value="PPR"/>
    <property type="match status" value="1"/>
</dbReference>
<feature type="repeat" description="PPR" evidence="5">
    <location>
        <begin position="28"/>
        <end position="62"/>
    </location>
</feature>
<proteinExistence type="inferred from homology"/>
<feature type="repeat" description="PPR" evidence="5">
    <location>
        <begin position="326"/>
        <end position="360"/>
    </location>
</feature>
<evidence type="ECO:0000259" key="6">
    <source>
        <dbReference type="Pfam" id="PF23276"/>
    </source>
</evidence>
<comment type="function">
    <text evidence="3">Regulates mitochondrial small subunit maturation by controlling 15S rRNA 5'-end processing. Localizes to the 5' precursor of the 15S rRNA in a position that is subsequently occupied by mS47 in the mature yeast mtSSU. Uses structure and sequence-specific RNA recognition, binding to a single-stranded region of the precursor and specifically recognizing bases -6 to -1. The exchange of Ccm1 for mS47 is coupled to the irreversible removal of precursor rRNA that is accompanied by conformational changes of the mitoribosomal proteins uS5m and mS26. These conformational changes signal completion of 5'-end rRNA processing through protection of the mature 5'-end of the 15S rRNA and stabilization of mS47. The removal of the 5' precursor together with the dissociation of Ccm1 may be catalyzed by the 5'-3' exoribonuclease Pet127. Involved in the specific removal of group I introns in mitochondrial encoded transcripts.</text>
</comment>
<evidence type="ECO:0000256" key="4">
    <source>
        <dbReference type="ARBA" id="ARBA00044511"/>
    </source>
</evidence>
<evidence type="ECO:0000256" key="3">
    <source>
        <dbReference type="ARBA" id="ARBA00044493"/>
    </source>
</evidence>
<dbReference type="Gene3D" id="1.25.40.10">
    <property type="entry name" value="Tetratricopeptide repeat domain"/>
    <property type="match status" value="3"/>
</dbReference>